<dbReference type="AlphaFoldDB" id="A0A4Y2IBX1"/>
<sequence>MQTTYGIVTRDQKQGCPQGSCCGSALWNMVTNERLSQQWPDNVHIQANADDSIIVLASNTKIDDFPHPDEIEVKVTCWALHKWKHLKKSQISLKDGENSNNFTNIYSDGSRTEFGVGCAFCIFESQNIIQDY</sequence>
<keyword evidence="2" id="KW-1185">Reference proteome</keyword>
<evidence type="ECO:0000313" key="2">
    <source>
        <dbReference type="Proteomes" id="UP000499080"/>
    </source>
</evidence>
<comment type="caution">
    <text evidence="1">The sequence shown here is derived from an EMBL/GenBank/DDBJ whole genome shotgun (WGS) entry which is preliminary data.</text>
</comment>
<reference evidence="1 2" key="1">
    <citation type="journal article" date="2019" name="Sci. Rep.">
        <title>Orb-weaving spider Araneus ventricosus genome elucidates the spidroin gene catalogue.</title>
        <authorList>
            <person name="Kono N."/>
            <person name="Nakamura H."/>
            <person name="Ohtoshi R."/>
            <person name="Moran D.A.P."/>
            <person name="Shinohara A."/>
            <person name="Yoshida Y."/>
            <person name="Fujiwara M."/>
            <person name="Mori M."/>
            <person name="Tomita M."/>
            <person name="Arakawa K."/>
        </authorList>
    </citation>
    <scope>NUCLEOTIDE SEQUENCE [LARGE SCALE GENOMIC DNA]</scope>
</reference>
<name>A0A4Y2IBX1_ARAVE</name>
<evidence type="ECO:0000313" key="1">
    <source>
        <dbReference type="EMBL" id="GBM74546.1"/>
    </source>
</evidence>
<protein>
    <recommendedName>
        <fullName evidence="3">Reverse transcriptase domain-containing protein</fullName>
    </recommendedName>
</protein>
<accession>A0A4Y2IBX1</accession>
<proteinExistence type="predicted"/>
<gene>
    <name evidence="1" type="ORF">AVEN_184356_1</name>
</gene>
<organism evidence="1 2">
    <name type="scientific">Araneus ventricosus</name>
    <name type="common">Orbweaver spider</name>
    <name type="synonym">Epeira ventricosa</name>
    <dbReference type="NCBI Taxonomy" id="182803"/>
    <lineage>
        <taxon>Eukaryota</taxon>
        <taxon>Metazoa</taxon>
        <taxon>Ecdysozoa</taxon>
        <taxon>Arthropoda</taxon>
        <taxon>Chelicerata</taxon>
        <taxon>Arachnida</taxon>
        <taxon>Araneae</taxon>
        <taxon>Araneomorphae</taxon>
        <taxon>Entelegynae</taxon>
        <taxon>Araneoidea</taxon>
        <taxon>Araneidae</taxon>
        <taxon>Araneus</taxon>
    </lineage>
</organism>
<evidence type="ECO:0008006" key="3">
    <source>
        <dbReference type="Google" id="ProtNLM"/>
    </source>
</evidence>
<dbReference type="Proteomes" id="UP000499080">
    <property type="component" value="Unassembled WGS sequence"/>
</dbReference>
<dbReference type="EMBL" id="BGPR01002504">
    <property type="protein sequence ID" value="GBM74546.1"/>
    <property type="molecule type" value="Genomic_DNA"/>
</dbReference>